<dbReference type="Proteomes" id="UP000317484">
    <property type="component" value="Unassembled WGS sequence"/>
</dbReference>
<evidence type="ECO:0000313" key="2">
    <source>
        <dbReference type="EMBL" id="SMO42304.1"/>
    </source>
</evidence>
<dbReference type="InterPro" id="IPR037523">
    <property type="entry name" value="VOC_core"/>
</dbReference>
<dbReference type="InterPro" id="IPR029068">
    <property type="entry name" value="Glyas_Bleomycin-R_OHBP_Dase"/>
</dbReference>
<dbReference type="EMBL" id="FXTJ01000001">
    <property type="protein sequence ID" value="SMO42304.1"/>
    <property type="molecule type" value="Genomic_DNA"/>
</dbReference>
<reference evidence="2 3" key="1">
    <citation type="submission" date="2017-05" db="EMBL/GenBank/DDBJ databases">
        <authorList>
            <person name="Varghese N."/>
            <person name="Submissions S."/>
        </authorList>
    </citation>
    <scope>NUCLEOTIDE SEQUENCE [LARGE SCALE GENOMIC DNA]</scope>
    <source>
        <strain evidence="2 3">DSM 46834</strain>
    </source>
</reference>
<dbReference type="RefSeq" id="WP_221888003.1">
    <property type="nucleotide sequence ID" value="NZ_FXTJ01000001.1"/>
</dbReference>
<gene>
    <name evidence="2" type="ORF">SAMN06273567_101578</name>
</gene>
<dbReference type="InterPro" id="IPR004360">
    <property type="entry name" value="Glyas_Fos-R_dOase_dom"/>
</dbReference>
<sequence>MRTIFLNLPVTDVAASRAFYTTLGFTVNEQFSDDTSVSVTVSDAIHLQLSTREKLTGFLPEGRPLADPRQATGAAYALSCDSREEVDAMVEKALGAGGGAWMPPQDHGFMYGSSFTDPDGHVWEPMWMDTAQAQ</sequence>
<organism evidence="2 3">
    <name type="scientific">Geodermatophilus aquaeductus</name>
    <dbReference type="NCBI Taxonomy" id="1564161"/>
    <lineage>
        <taxon>Bacteria</taxon>
        <taxon>Bacillati</taxon>
        <taxon>Actinomycetota</taxon>
        <taxon>Actinomycetes</taxon>
        <taxon>Geodermatophilales</taxon>
        <taxon>Geodermatophilaceae</taxon>
        <taxon>Geodermatophilus</taxon>
    </lineage>
</organism>
<dbReference type="PROSITE" id="PS51819">
    <property type="entry name" value="VOC"/>
    <property type="match status" value="1"/>
</dbReference>
<dbReference type="Gene3D" id="3.10.180.10">
    <property type="entry name" value="2,3-Dihydroxybiphenyl 1,2-Dioxygenase, domain 1"/>
    <property type="match status" value="1"/>
</dbReference>
<evidence type="ECO:0000259" key="1">
    <source>
        <dbReference type="PROSITE" id="PS51819"/>
    </source>
</evidence>
<dbReference type="SUPFAM" id="SSF54593">
    <property type="entry name" value="Glyoxalase/Bleomycin resistance protein/Dihydroxybiphenyl dioxygenase"/>
    <property type="match status" value="1"/>
</dbReference>
<evidence type="ECO:0000313" key="3">
    <source>
        <dbReference type="Proteomes" id="UP000317484"/>
    </source>
</evidence>
<dbReference type="PANTHER" id="PTHR36503:SF2">
    <property type="entry name" value="BLR2408 PROTEIN"/>
    <property type="match status" value="1"/>
</dbReference>
<dbReference type="Pfam" id="PF00903">
    <property type="entry name" value="Glyoxalase"/>
    <property type="match status" value="1"/>
</dbReference>
<dbReference type="PANTHER" id="PTHR36503">
    <property type="entry name" value="BLR2520 PROTEIN"/>
    <property type="match status" value="1"/>
</dbReference>
<name>A0A521B5C7_9ACTN</name>
<protein>
    <recommendedName>
        <fullName evidence="1">VOC domain-containing protein</fullName>
    </recommendedName>
</protein>
<accession>A0A521B5C7</accession>
<keyword evidence="3" id="KW-1185">Reference proteome</keyword>
<feature type="domain" description="VOC" evidence="1">
    <location>
        <begin position="2"/>
        <end position="128"/>
    </location>
</feature>
<dbReference type="AlphaFoldDB" id="A0A521B5C7"/>
<proteinExistence type="predicted"/>